<protein>
    <submittedName>
        <fullName evidence="3">Phosphoglycerate mutase</fullName>
        <ecNumber evidence="3">5.4.2.12</ecNumber>
    </submittedName>
</protein>
<accession>A0ABU2BXN9</accession>
<dbReference type="Proteomes" id="UP001183648">
    <property type="component" value="Unassembled WGS sequence"/>
</dbReference>
<dbReference type="EMBL" id="JAVDYG010000001">
    <property type="protein sequence ID" value="MDR7363161.1"/>
    <property type="molecule type" value="Genomic_DNA"/>
</dbReference>
<sequence>MTHPVYLVRHGQSEWNVLRLTQGQTAHPRLTDLGRDQAQRAARTIEKDLTGPSPRILSSDLVRARETAEVLARRLGVLDGQVVLDERLREQHLGSLEGRGYDETWAVAAEHDWSDPTLPVAGGESLQDVHDRMASMLAGLDRNQVTVLVSHGDAIRAVLAHLGGLEPHQAPWVEVPNGAVARIDGRAISWIDP</sequence>
<evidence type="ECO:0000256" key="2">
    <source>
        <dbReference type="ARBA" id="ARBA00023235"/>
    </source>
</evidence>
<evidence type="ECO:0000256" key="1">
    <source>
        <dbReference type="ARBA" id="ARBA00023152"/>
    </source>
</evidence>
<dbReference type="PANTHER" id="PTHR48100">
    <property type="entry name" value="BROAD-SPECIFICITY PHOSPHATASE YOR283W-RELATED"/>
    <property type="match status" value="1"/>
</dbReference>
<dbReference type="EC" id="5.4.2.12" evidence="3"/>
<gene>
    <name evidence="3" type="ORF">J2S63_002714</name>
</gene>
<dbReference type="InterPro" id="IPR029033">
    <property type="entry name" value="His_PPase_superfam"/>
</dbReference>
<dbReference type="PANTHER" id="PTHR48100:SF1">
    <property type="entry name" value="HISTIDINE PHOSPHATASE FAMILY PROTEIN-RELATED"/>
    <property type="match status" value="1"/>
</dbReference>
<dbReference type="CDD" id="cd07067">
    <property type="entry name" value="HP_PGM_like"/>
    <property type="match status" value="1"/>
</dbReference>
<dbReference type="GO" id="GO:0004619">
    <property type="term" value="F:phosphoglycerate mutase activity"/>
    <property type="evidence" value="ECO:0007669"/>
    <property type="project" value="UniProtKB-EC"/>
</dbReference>
<dbReference type="Gene3D" id="3.40.50.1240">
    <property type="entry name" value="Phosphoglycerate mutase-like"/>
    <property type="match status" value="1"/>
</dbReference>
<keyword evidence="1" id="KW-0324">Glycolysis</keyword>
<dbReference type="InterPro" id="IPR050275">
    <property type="entry name" value="PGM_Phosphatase"/>
</dbReference>
<organism evidence="3 4">
    <name type="scientific">Nocardioides marmoribigeumensis</name>
    <dbReference type="NCBI Taxonomy" id="433649"/>
    <lineage>
        <taxon>Bacteria</taxon>
        <taxon>Bacillati</taxon>
        <taxon>Actinomycetota</taxon>
        <taxon>Actinomycetes</taxon>
        <taxon>Propionibacteriales</taxon>
        <taxon>Nocardioidaceae</taxon>
        <taxon>Nocardioides</taxon>
    </lineage>
</organism>
<comment type="caution">
    <text evidence="3">The sequence shown here is derived from an EMBL/GenBank/DDBJ whole genome shotgun (WGS) entry which is preliminary data.</text>
</comment>
<dbReference type="InterPro" id="IPR013078">
    <property type="entry name" value="His_Pase_superF_clade-1"/>
</dbReference>
<dbReference type="SMART" id="SM00855">
    <property type="entry name" value="PGAM"/>
    <property type="match status" value="1"/>
</dbReference>
<dbReference type="SUPFAM" id="SSF53254">
    <property type="entry name" value="Phosphoglycerate mutase-like"/>
    <property type="match status" value="1"/>
</dbReference>
<evidence type="ECO:0000313" key="4">
    <source>
        <dbReference type="Proteomes" id="UP001183648"/>
    </source>
</evidence>
<reference evidence="3 4" key="1">
    <citation type="submission" date="2023-07" db="EMBL/GenBank/DDBJ databases">
        <title>Sequencing the genomes of 1000 actinobacteria strains.</title>
        <authorList>
            <person name="Klenk H.-P."/>
        </authorList>
    </citation>
    <scope>NUCLEOTIDE SEQUENCE [LARGE SCALE GENOMIC DNA]</scope>
    <source>
        <strain evidence="3 4">DSM 19426</strain>
    </source>
</reference>
<keyword evidence="2 3" id="KW-0413">Isomerase</keyword>
<dbReference type="Pfam" id="PF00300">
    <property type="entry name" value="His_Phos_1"/>
    <property type="match status" value="1"/>
</dbReference>
<dbReference type="PROSITE" id="PS00175">
    <property type="entry name" value="PG_MUTASE"/>
    <property type="match status" value="1"/>
</dbReference>
<name>A0ABU2BXN9_9ACTN</name>
<keyword evidence="4" id="KW-1185">Reference proteome</keyword>
<proteinExistence type="predicted"/>
<dbReference type="PIRSF" id="PIRSF000709">
    <property type="entry name" value="6PFK_2-Ptase"/>
    <property type="match status" value="1"/>
</dbReference>
<dbReference type="RefSeq" id="WP_310303183.1">
    <property type="nucleotide sequence ID" value="NZ_BAAAPS010000010.1"/>
</dbReference>
<dbReference type="InterPro" id="IPR001345">
    <property type="entry name" value="PG/BPGM_mutase_AS"/>
</dbReference>
<evidence type="ECO:0000313" key="3">
    <source>
        <dbReference type="EMBL" id="MDR7363161.1"/>
    </source>
</evidence>